<keyword evidence="6 8" id="KW-1133">Transmembrane helix</keyword>
<evidence type="ECO:0000256" key="5">
    <source>
        <dbReference type="ARBA" id="ARBA00022840"/>
    </source>
</evidence>
<keyword evidence="12" id="KW-1185">Reference proteome</keyword>
<keyword evidence="4" id="KW-0547">Nucleotide-binding</keyword>
<dbReference type="FunFam" id="3.40.50.300:FF:000287">
    <property type="entry name" value="Multidrug ABC transporter ATP-binding protein"/>
    <property type="match status" value="1"/>
</dbReference>
<feature type="transmembrane region" description="Helical" evidence="8">
    <location>
        <begin position="35"/>
        <end position="56"/>
    </location>
</feature>
<dbReference type="GO" id="GO:0016887">
    <property type="term" value="F:ATP hydrolysis activity"/>
    <property type="evidence" value="ECO:0007669"/>
    <property type="project" value="InterPro"/>
</dbReference>
<evidence type="ECO:0000313" key="12">
    <source>
        <dbReference type="Proteomes" id="UP000237749"/>
    </source>
</evidence>
<proteinExistence type="predicted"/>
<dbReference type="PROSITE" id="PS50929">
    <property type="entry name" value="ABC_TM1F"/>
    <property type="match status" value="1"/>
</dbReference>
<dbReference type="PANTHER" id="PTHR43394:SF1">
    <property type="entry name" value="ATP-BINDING CASSETTE SUB-FAMILY B MEMBER 10, MITOCHONDRIAL"/>
    <property type="match status" value="1"/>
</dbReference>
<dbReference type="SMART" id="SM00382">
    <property type="entry name" value="AAA"/>
    <property type="match status" value="1"/>
</dbReference>
<dbReference type="SUPFAM" id="SSF90123">
    <property type="entry name" value="ABC transporter transmembrane region"/>
    <property type="match status" value="1"/>
</dbReference>
<dbReference type="Gene3D" id="1.20.1560.10">
    <property type="entry name" value="ABC transporter type 1, transmembrane domain"/>
    <property type="match status" value="1"/>
</dbReference>
<dbReference type="Pfam" id="PF00664">
    <property type="entry name" value="ABC_membrane"/>
    <property type="match status" value="1"/>
</dbReference>
<evidence type="ECO:0000256" key="4">
    <source>
        <dbReference type="ARBA" id="ARBA00022741"/>
    </source>
</evidence>
<dbReference type="SUPFAM" id="SSF52540">
    <property type="entry name" value="P-loop containing nucleoside triphosphate hydrolases"/>
    <property type="match status" value="1"/>
</dbReference>
<evidence type="ECO:0000313" key="11">
    <source>
        <dbReference type="EMBL" id="PPK81930.1"/>
    </source>
</evidence>
<evidence type="ECO:0000256" key="8">
    <source>
        <dbReference type="SAM" id="Phobius"/>
    </source>
</evidence>
<comment type="subcellular location">
    <subcellularLocation>
        <location evidence="1">Cell membrane</location>
        <topology evidence="1">Multi-pass membrane protein</topology>
    </subcellularLocation>
</comment>
<protein>
    <submittedName>
        <fullName evidence="11">ATP-binding cassette subfamily B protein</fullName>
    </submittedName>
</protein>
<keyword evidence="5 11" id="KW-0067">ATP-binding</keyword>
<dbReference type="InterPro" id="IPR003439">
    <property type="entry name" value="ABC_transporter-like_ATP-bd"/>
</dbReference>
<reference evidence="11 12" key="1">
    <citation type="submission" date="2018-02" db="EMBL/GenBank/DDBJ databases">
        <title>Genomic Encyclopedia of Archaeal and Bacterial Type Strains, Phase II (KMG-II): from individual species to whole genera.</title>
        <authorList>
            <person name="Goeker M."/>
        </authorList>
    </citation>
    <scope>NUCLEOTIDE SEQUENCE [LARGE SCALE GENOMIC DNA]</scope>
    <source>
        <strain evidence="11 12">DSM 3808</strain>
    </source>
</reference>
<dbReference type="CDD" id="cd18545">
    <property type="entry name" value="ABC_6TM_YknV_like"/>
    <property type="match status" value="1"/>
</dbReference>
<evidence type="ECO:0000256" key="3">
    <source>
        <dbReference type="ARBA" id="ARBA00022692"/>
    </source>
</evidence>
<dbReference type="OrthoDB" id="9780296at2"/>
<name>A0A2S6HVF5_9FIRM</name>
<feature type="transmembrane region" description="Helical" evidence="8">
    <location>
        <begin position="71"/>
        <end position="88"/>
    </location>
</feature>
<dbReference type="GO" id="GO:0005524">
    <property type="term" value="F:ATP binding"/>
    <property type="evidence" value="ECO:0007669"/>
    <property type="project" value="UniProtKB-KW"/>
</dbReference>
<keyword evidence="3 8" id="KW-0812">Transmembrane</keyword>
<dbReference type="GO" id="GO:0005886">
    <property type="term" value="C:plasma membrane"/>
    <property type="evidence" value="ECO:0007669"/>
    <property type="project" value="UniProtKB-SubCell"/>
</dbReference>
<evidence type="ECO:0000259" key="10">
    <source>
        <dbReference type="PROSITE" id="PS50929"/>
    </source>
</evidence>
<dbReference type="InterPro" id="IPR027417">
    <property type="entry name" value="P-loop_NTPase"/>
</dbReference>
<dbReference type="EMBL" id="PTJA01000003">
    <property type="protein sequence ID" value="PPK81930.1"/>
    <property type="molecule type" value="Genomic_DNA"/>
</dbReference>
<evidence type="ECO:0000256" key="2">
    <source>
        <dbReference type="ARBA" id="ARBA00022448"/>
    </source>
</evidence>
<dbReference type="Proteomes" id="UP000237749">
    <property type="component" value="Unassembled WGS sequence"/>
</dbReference>
<organism evidence="11 12">
    <name type="scientific">Lacrimispora xylanisolvens</name>
    <dbReference type="NCBI Taxonomy" id="384636"/>
    <lineage>
        <taxon>Bacteria</taxon>
        <taxon>Bacillati</taxon>
        <taxon>Bacillota</taxon>
        <taxon>Clostridia</taxon>
        <taxon>Lachnospirales</taxon>
        <taxon>Lachnospiraceae</taxon>
        <taxon>Lacrimispora</taxon>
    </lineage>
</organism>
<dbReference type="PANTHER" id="PTHR43394">
    <property type="entry name" value="ATP-DEPENDENT PERMEASE MDL1, MITOCHONDRIAL"/>
    <property type="match status" value="1"/>
</dbReference>
<evidence type="ECO:0000259" key="9">
    <source>
        <dbReference type="PROSITE" id="PS50893"/>
    </source>
</evidence>
<evidence type="ECO:0000256" key="7">
    <source>
        <dbReference type="ARBA" id="ARBA00023136"/>
    </source>
</evidence>
<dbReference type="RefSeq" id="WP_104435979.1">
    <property type="nucleotide sequence ID" value="NZ_PTJA01000003.1"/>
</dbReference>
<feature type="domain" description="ABC transporter" evidence="9">
    <location>
        <begin position="352"/>
        <end position="588"/>
    </location>
</feature>
<dbReference type="InterPro" id="IPR036640">
    <property type="entry name" value="ABC1_TM_sf"/>
</dbReference>
<feature type="transmembrane region" description="Helical" evidence="8">
    <location>
        <begin position="176"/>
        <end position="197"/>
    </location>
</feature>
<gene>
    <name evidence="11" type="ORF">BXY41_103139</name>
</gene>
<dbReference type="AlphaFoldDB" id="A0A2S6HVF5"/>
<keyword evidence="2" id="KW-0813">Transport</keyword>
<keyword evidence="7 8" id="KW-0472">Membrane</keyword>
<sequence>MSVNTSRIDEEQKEVLKKDTIIRLFRYLLAYKKKIVLVLFIMGGTITISMLAPLLMEYAVNVCVAQKDINGLLYVGIGAIGLFLLFLVGTKVRMRIMAEVSNRVLLNIREELYQHIQSLGFGFFDSRPTGKVLARIIGDVNSLKDVLSDSVTQLIPDFITVICVLSIMLIKNYRLAMAALLTIPILAVGMFFIQTNVHKRWRVYRKKTSNLNGYVHEDLSGIRIIQSYAAEDETKEVFHDLVDQHYRSFIDAVIVADAFGPLVEITWGMGGFLLYFIGIKVVGVEQIGIGTFLAFSTYIAMFWSPIRNLANFYNKLTTNISAAERIFDIIDTEVEIKDEENAVELKELKGEVRFEEVSFAYGDEPDRLILDHVSFSVKPGETIALVGPTGAGKTTIVNLISRFYEVTGGEIFIDDQEIRSVTLKSLRSQMGIMTQDNFLFSGTIRDNIRYGRLNATDEEIEEAAKAVNAHEFIMKTEKGYDTEISERGAGLSIGQRQLLAFARTMVSKPGILILDEATSSIDTHTELLVQKGIEVLLKERTSFIIAHRLSTIRKADRIFVIDQGTIREAGSHDELMKLEGAYYQLYQSQFA</sequence>
<feature type="transmembrane region" description="Helical" evidence="8">
    <location>
        <begin position="289"/>
        <end position="306"/>
    </location>
</feature>
<dbReference type="InterPro" id="IPR011527">
    <property type="entry name" value="ABC1_TM_dom"/>
</dbReference>
<evidence type="ECO:0000256" key="1">
    <source>
        <dbReference type="ARBA" id="ARBA00004651"/>
    </source>
</evidence>
<dbReference type="Gene3D" id="3.40.50.300">
    <property type="entry name" value="P-loop containing nucleotide triphosphate hydrolases"/>
    <property type="match status" value="1"/>
</dbReference>
<accession>A0A2S6HVF5</accession>
<comment type="caution">
    <text evidence="11">The sequence shown here is derived from an EMBL/GenBank/DDBJ whole genome shotgun (WGS) entry which is preliminary data.</text>
</comment>
<feature type="domain" description="ABC transmembrane type-1" evidence="10">
    <location>
        <begin position="36"/>
        <end position="318"/>
    </location>
</feature>
<dbReference type="InterPro" id="IPR039421">
    <property type="entry name" value="Type_1_exporter"/>
</dbReference>
<dbReference type="Pfam" id="PF00005">
    <property type="entry name" value="ABC_tran"/>
    <property type="match status" value="1"/>
</dbReference>
<dbReference type="GO" id="GO:0015421">
    <property type="term" value="F:ABC-type oligopeptide transporter activity"/>
    <property type="evidence" value="ECO:0007669"/>
    <property type="project" value="TreeGrafter"/>
</dbReference>
<dbReference type="PROSITE" id="PS50893">
    <property type="entry name" value="ABC_TRANSPORTER_2"/>
    <property type="match status" value="1"/>
</dbReference>
<evidence type="ECO:0000256" key="6">
    <source>
        <dbReference type="ARBA" id="ARBA00022989"/>
    </source>
</evidence>
<dbReference type="InterPro" id="IPR003593">
    <property type="entry name" value="AAA+_ATPase"/>
</dbReference>
<feature type="transmembrane region" description="Helical" evidence="8">
    <location>
        <begin position="254"/>
        <end position="277"/>
    </location>
</feature>